<dbReference type="Gene3D" id="3.90.550.10">
    <property type="entry name" value="Spore Coat Polysaccharide Biosynthesis Protein SpsA, Chain A"/>
    <property type="match status" value="1"/>
</dbReference>
<keyword evidence="1" id="KW-1133">Transmembrane helix</keyword>
<dbReference type="PANTHER" id="PTHR48090:SF7">
    <property type="entry name" value="RFBJ PROTEIN"/>
    <property type="match status" value="1"/>
</dbReference>
<feature type="transmembrane region" description="Helical" evidence="1">
    <location>
        <begin position="286"/>
        <end position="304"/>
    </location>
</feature>
<dbReference type="EMBL" id="JAZDRP010000006">
    <property type="protein sequence ID" value="MEE2526864.1"/>
    <property type="molecule type" value="Genomic_DNA"/>
</dbReference>
<reference evidence="3 4" key="1">
    <citation type="submission" date="2024-01" db="EMBL/GenBank/DDBJ databases">
        <title>Hyphobacterium bacterium isolated from marine sediment.</title>
        <authorList>
            <person name="Zhao S."/>
        </authorList>
    </citation>
    <scope>NUCLEOTIDE SEQUENCE [LARGE SCALE GENOMIC DNA]</scope>
    <source>
        <strain evidence="4">HN65</strain>
    </source>
</reference>
<dbReference type="InterPro" id="IPR001173">
    <property type="entry name" value="Glyco_trans_2-like"/>
</dbReference>
<feature type="domain" description="Glycosyltransferase 2-like" evidence="2">
    <location>
        <begin position="9"/>
        <end position="173"/>
    </location>
</feature>
<dbReference type="InterPro" id="IPR050256">
    <property type="entry name" value="Glycosyltransferase_2"/>
</dbReference>
<keyword evidence="1" id="KW-0812">Transmembrane</keyword>
<feature type="transmembrane region" description="Helical" evidence="1">
    <location>
        <begin position="246"/>
        <end position="266"/>
    </location>
</feature>
<keyword evidence="4" id="KW-1185">Reference proteome</keyword>
<comment type="caution">
    <text evidence="3">The sequence shown here is derived from an EMBL/GenBank/DDBJ whole genome shotgun (WGS) entry which is preliminary data.</text>
</comment>
<sequence length="321" mass="35555">MIKSRKIAVVLPCYRSAAHAPNVVQSLPKEVDWIIAVDDACPEKTGNHLLDQCGDNQKLIVLFHQDNQGVGGATITGMKHAIDLGADIVVKIDSDGQIDPNDVKRVAEPIAKGHADVCKGNRFYDPRLLRQMPIIRLMGNSALSFMTKWSSGYWNVFDPTNGLVAIHAELFKRLPHDKLERRYFFESDLLFQLYLLKAFVQDVPNDVTYGSENSGISIAHSIPEFFLKNIRNGIKRIVLTYFIRDFRVASLQILVGIPLSLFGLIYGLATWVGNSFEGTYSSAGEVMLASLPIIIGMQLLLSAAQEDIMSSPRTPVHGSLS</sequence>
<dbReference type="Pfam" id="PF00535">
    <property type="entry name" value="Glycos_transf_2"/>
    <property type="match status" value="1"/>
</dbReference>
<protein>
    <submittedName>
        <fullName evidence="3">Glycosyltransferase family 2 protein</fullName>
    </submittedName>
</protein>
<dbReference type="SUPFAM" id="SSF53448">
    <property type="entry name" value="Nucleotide-diphospho-sugar transferases"/>
    <property type="match status" value="1"/>
</dbReference>
<gene>
    <name evidence="3" type="ORF">V0U79_10820</name>
</gene>
<accession>A0ABU7LSH9</accession>
<proteinExistence type="predicted"/>
<evidence type="ECO:0000313" key="4">
    <source>
        <dbReference type="Proteomes" id="UP001354971"/>
    </source>
</evidence>
<dbReference type="PANTHER" id="PTHR48090">
    <property type="entry name" value="UNDECAPRENYL-PHOSPHATE 4-DEOXY-4-FORMAMIDO-L-ARABINOSE TRANSFERASE-RELATED"/>
    <property type="match status" value="1"/>
</dbReference>
<dbReference type="InterPro" id="IPR029044">
    <property type="entry name" value="Nucleotide-diphossugar_trans"/>
</dbReference>
<name>A0ABU7LSH9_9PROT</name>
<dbReference type="CDD" id="cd04179">
    <property type="entry name" value="DPM_DPG-synthase_like"/>
    <property type="match status" value="1"/>
</dbReference>
<dbReference type="RefSeq" id="WP_330199527.1">
    <property type="nucleotide sequence ID" value="NZ_JAZDRP010000006.1"/>
</dbReference>
<evidence type="ECO:0000256" key="1">
    <source>
        <dbReference type="SAM" id="Phobius"/>
    </source>
</evidence>
<evidence type="ECO:0000259" key="2">
    <source>
        <dbReference type="Pfam" id="PF00535"/>
    </source>
</evidence>
<dbReference type="Proteomes" id="UP001354971">
    <property type="component" value="Unassembled WGS sequence"/>
</dbReference>
<keyword evidence="1" id="KW-0472">Membrane</keyword>
<evidence type="ECO:0000313" key="3">
    <source>
        <dbReference type="EMBL" id="MEE2526864.1"/>
    </source>
</evidence>
<organism evidence="3 4">
    <name type="scientific">Hyphobacterium lacteum</name>
    <dbReference type="NCBI Taxonomy" id="3116575"/>
    <lineage>
        <taxon>Bacteria</taxon>
        <taxon>Pseudomonadati</taxon>
        <taxon>Pseudomonadota</taxon>
        <taxon>Alphaproteobacteria</taxon>
        <taxon>Maricaulales</taxon>
        <taxon>Maricaulaceae</taxon>
        <taxon>Hyphobacterium</taxon>
    </lineage>
</organism>